<protein>
    <submittedName>
        <fullName evidence="2">Uncharacterized protein</fullName>
    </submittedName>
</protein>
<dbReference type="OrthoDB" id="2020852at2759"/>
<dbReference type="Proteomes" id="UP000782854">
    <property type="component" value="Unassembled WGS sequence"/>
</dbReference>
<gene>
    <name evidence="2" type="ORF">FQV19_0003041</name>
</gene>
<organism evidence="2 3">
    <name type="scientific">Eudyptula minor</name>
    <name type="common">Little blue penguin</name>
    <name type="synonym">Aptenodytes minor</name>
    <dbReference type="NCBI Taxonomy" id="37083"/>
    <lineage>
        <taxon>Eukaryota</taxon>
        <taxon>Metazoa</taxon>
        <taxon>Chordata</taxon>
        <taxon>Craniata</taxon>
        <taxon>Vertebrata</taxon>
        <taxon>Euteleostomi</taxon>
        <taxon>Archelosauria</taxon>
        <taxon>Archosauria</taxon>
        <taxon>Dinosauria</taxon>
        <taxon>Saurischia</taxon>
        <taxon>Theropoda</taxon>
        <taxon>Coelurosauria</taxon>
        <taxon>Aves</taxon>
        <taxon>Neognathae</taxon>
        <taxon>Neoaves</taxon>
        <taxon>Aequornithes</taxon>
        <taxon>Sphenisciformes</taxon>
        <taxon>Spheniscidae</taxon>
        <taxon>Eudyptula</taxon>
    </lineage>
</organism>
<reference evidence="2" key="1">
    <citation type="journal article" date="2019" name="Gigascience">
        <title>High-coverage genomes to elucidate the evolution of penguins.</title>
        <authorList>
            <person name="Pan H."/>
            <person name="Cole T.L."/>
            <person name="Bi X."/>
            <person name="Fang M."/>
            <person name="Zhou C."/>
            <person name="Yang Z."/>
            <person name="Ksepka D.T."/>
            <person name="Hart T."/>
            <person name="Bouzat J.L."/>
            <person name="Argilla L.S."/>
            <person name="Bertelsen M.F."/>
            <person name="Boersma P.D."/>
            <person name="Bost C.A."/>
            <person name="Cherel Y."/>
            <person name="Dann P."/>
            <person name="Fiddaman S.R."/>
            <person name="Howard P."/>
            <person name="Labuschagne K."/>
            <person name="Mattern T."/>
            <person name="Miller G."/>
            <person name="Parker P."/>
            <person name="Phillips R.A."/>
            <person name="Quillfeldt P."/>
            <person name="Ryan P.G."/>
            <person name="Taylor H."/>
            <person name="Thompson D.R."/>
            <person name="Young M.J."/>
            <person name="Ellegaard M.R."/>
            <person name="Gilbert M.T.P."/>
            <person name="Sinding M.S."/>
            <person name="Pacheco G."/>
            <person name="Shepherd L.D."/>
            <person name="Tennyson A.J.D."/>
            <person name="Grosser S."/>
            <person name="Kay E."/>
            <person name="Nupen L.J."/>
            <person name="Ellenberg U."/>
            <person name="Houston D.M."/>
            <person name="Reeve A.H."/>
            <person name="Johnson K."/>
            <person name="Masello J.F."/>
            <person name="Stracke T."/>
            <person name="McKinlay B."/>
            <person name="Borboroglu P.G."/>
            <person name="Zhang D.X."/>
            <person name="Zhang G."/>
        </authorList>
    </citation>
    <scope>NUCLEOTIDE SEQUENCE</scope>
    <source>
        <strain evidence="2">Gonzo</strain>
    </source>
</reference>
<feature type="coiled-coil region" evidence="1">
    <location>
        <begin position="16"/>
        <end position="57"/>
    </location>
</feature>
<dbReference type="AlphaFoldDB" id="A0A8J4KCI2"/>
<feature type="non-terminal residue" evidence="2">
    <location>
        <position position="1"/>
    </location>
</feature>
<evidence type="ECO:0000313" key="3">
    <source>
        <dbReference type="Proteomes" id="UP000782854"/>
    </source>
</evidence>
<accession>A0A8J4KCI2</accession>
<dbReference type="EMBL" id="VULC01000331">
    <property type="protein sequence ID" value="KAF1559077.1"/>
    <property type="molecule type" value="Genomic_DNA"/>
</dbReference>
<keyword evidence="1" id="KW-0175">Coiled coil</keyword>
<evidence type="ECO:0000256" key="1">
    <source>
        <dbReference type="SAM" id="Coils"/>
    </source>
</evidence>
<comment type="caution">
    <text evidence="2">The sequence shown here is derived from an EMBL/GenBank/DDBJ whole genome shotgun (WGS) entry which is preliminary data.</text>
</comment>
<sequence length="62" mass="7178">KQVTINSAAEYSELDAKMCQVRIAELENRLVEKQEAVKRLTTQMDELQEQLTQHSDSMQLQV</sequence>
<name>A0A8J4KCI2_EUDMI</name>
<feature type="non-terminal residue" evidence="2">
    <location>
        <position position="62"/>
    </location>
</feature>
<keyword evidence="3" id="KW-1185">Reference proteome</keyword>
<proteinExistence type="predicted"/>
<evidence type="ECO:0000313" key="2">
    <source>
        <dbReference type="EMBL" id="KAF1559077.1"/>
    </source>
</evidence>